<proteinExistence type="predicted"/>
<dbReference type="AlphaFoldDB" id="A0A1Z5K7H2"/>
<evidence type="ECO:0000313" key="3">
    <source>
        <dbReference type="Proteomes" id="UP000198406"/>
    </source>
</evidence>
<feature type="signal peptide" evidence="1">
    <location>
        <begin position="1"/>
        <end position="17"/>
    </location>
</feature>
<evidence type="ECO:0000313" key="2">
    <source>
        <dbReference type="EMBL" id="GAX22179.1"/>
    </source>
</evidence>
<accession>A0A1Z5K7H2</accession>
<dbReference type="EMBL" id="BDSP01000179">
    <property type="protein sequence ID" value="GAX22179.1"/>
    <property type="molecule type" value="Genomic_DNA"/>
</dbReference>
<comment type="caution">
    <text evidence="2">The sequence shown here is derived from an EMBL/GenBank/DDBJ whole genome shotgun (WGS) entry which is preliminary data.</text>
</comment>
<organism evidence="2 3">
    <name type="scientific">Fistulifera solaris</name>
    <name type="common">Oleaginous diatom</name>
    <dbReference type="NCBI Taxonomy" id="1519565"/>
    <lineage>
        <taxon>Eukaryota</taxon>
        <taxon>Sar</taxon>
        <taxon>Stramenopiles</taxon>
        <taxon>Ochrophyta</taxon>
        <taxon>Bacillariophyta</taxon>
        <taxon>Bacillariophyceae</taxon>
        <taxon>Bacillariophycidae</taxon>
        <taxon>Naviculales</taxon>
        <taxon>Naviculaceae</taxon>
        <taxon>Fistulifera</taxon>
    </lineage>
</organism>
<dbReference type="InParanoid" id="A0A1Z5K7H2"/>
<gene>
    <name evidence="2" type="ORF">FisN_19Lh239</name>
</gene>
<reference evidence="2 3" key="1">
    <citation type="journal article" date="2015" name="Plant Cell">
        <title>Oil accumulation by the oleaginous diatom Fistulifera solaris as revealed by the genome and transcriptome.</title>
        <authorList>
            <person name="Tanaka T."/>
            <person name="Maeda Y."/>
            <person name="Veluchamy A."/>
            <person name="Tanaka M."/>
            <person name="Abida H."/>
            <person name="Marechal E."/>
            <person name="Bowler C."/>
            <person name="Muto M."/>
            <person name="Sunaga Y."/>
            <person name="Tanaka M."/>
            <person name="Yoshino T."/>
            <person name="Taniguchi T."/>
            <person name="Fukuda Y."/>
            <person name="Nemoto M."/>
            <person name="Matsumoto M."/>
            <person name="Wong P.S."/>
            <person name="Aburatani S."/>
            <person name="Fujibuchi W."/>
        </authorList>
    </citation>
    <scope>NUCLEOTIDE SEQUENCE [LARGE SCALE GENOMIC DNA]</scope>
    <source>
        <strain evidence="2 3">JPCC DA0580</strain>
    </source>
</reference>
<keyword evidence="1" id="KW-0732">Signal</keyword>
<keyword evidence="3" id="KW-1185">Reference proteome</keyword>
<evidence type="ECO:0000256" key="1">
    <source>
        <dbReference type="SAM" id="SignalP"/>
    </source>
</evidence>
<sequence>MTFRLPILLAIVATTQAFSIPSRQLIQTSLRLGKGILEMAEVDAATVFPPPPIADAFLGNYEDLEMPGKEGHGYQLIFEDEESFRLYIKQRTPSPNQEVARQRAREHIGYSLKKDLVGNVPETKPSIVPHLHDQIDFFSSHAVGTMIPDHVTPEHARQRARDNIDFFLTMVPNDTKTTKDMTTHARLRARNNIDFFALQDKHAFQSKQDSPRDNIDFFSNHATTTVLPDSVQDDHARATARLNIGFFS</sequence>
<name>A0A1Z5K7H2_FISSO</name>
<protein>
    <submittedName>
        <fullName evidence="2">Uncharacterized protein</fullName>
    </submittedName>
</protein>
<feature type="chain" id="PRO_5012057533" evidence="1">
    <location>
        <begin position="18"/>
        <end position="248"/>
    </location>
</feature>
<dbReference type="Proteomes" id="UP000198406">
    <property type="component" value="Unassembled WGS sequence"/>
</dbReference>